<dbReference type="Pfam" id="PF20043">
    <property type="entry name" value="DUF6445"/>
    <property type="match status" value="1"/>
</dbReference>
<dbReference type="Proteomes" id="UP001246372">
    <property type="component" value="Unassembled WGS sequence"/>
</dbReference>
<reference evidence="1" key="1">
    <citation type="submission" date="2023-09" db="EMBL/GenBank/DDBJ databases">
        <title>Paucibacter sp. APW11 Genome sequencing and assembly.</title>
        <authorList>
            <person name="Kim I."/>
        </authorList>
    </citation>
    <scope>NUCLEOTIDE SEQUENCE</scope>
    <source>
        <strain evidence="1">APW11</strain>
    </source>
</reference>
<protein>
    <submittedName>
        <fullName evidence="1">DUF6445 family protein</fullName>
    </submittedName>
</protein>
<dbReference type="EMBL" id="JAVXZY010000004">
    <property type="protein sequence ID" value="MDT8999917.1"/>
    <property type="molecule type" value="Genomic_DNA"/>
</dbReference>
<sequence length="248" mass="27797">MTVTSSTTDRFALRMPPDVRSVRIGDHQVVLIDDFLEDPQALLAEARASRFEPYPKQSAHKGYPGVRAEAPADYTANLVQLVEPLIKLNFKVPEDLPLHKSICAFSLTTMPPDTLGPLQRTPHFDASTPYHMAVLLYLCDGQHGGTGFYRHKATGIQQVTHANRDDYIDCYREELERRPPPARYFDRGDEHFDFLGMLPAKFNRLVVYPGSLLHSACINPSISLSSDPMRGRLTLNSFFDFGIAPPAP</sequence>
<proteinExistence type="predicted"/>
<name>A0ABU3PCS9_9BURK</name>
<accession>A0ABU3PCS9</accession>
<gene>
    <name evidence="1" type="ORF">RQP53_11640</name>
</gene>
<dbReference type="RefSeq" id="WP_315650469.1">
    <property type="nucleotide sequence ID" value="NZ_JAVXZY010000004.1"/>
</dbReference>
<comment type="caution">
    <text evidence="1">The sequence shown here is derived from an EMBL/GenBank/DDBJ whole genome shotgun (WGS) entry which is preliminary data.</text>
</comment>
<organism evidence="1 2">
    <name type="scientific">Roseateles aquae</name>
    <dbReference type="NCBI Taxonomy" id="3077235"/>
    <lineage>
        <taxon>Bacteria</taxon>
        <taxon>Pseudomonadati</taxon>
        <taxon>Pseudomonadota</taxon>
        <taxon>Betaproteobacteria</taxon>
        <taxon>Burkholderiales</taxon>
        <taxon>Sphaerotilaceae</taxon>
        <taxon>Roseateles</taxon>
    </lineage>
</organism>
<dbReference type="InterPro" id="IPR045617">
    <property type="entry name" value="DUF6445"/>
</dbReference>
<evidence type="ECO:0000313" key="1">
    <source>
        <dbReference type="EMBL" id="MDT8999917.1"/>
    </source>
</evidence>
<keyword evidence="2" id="KW-1185">Reference proteome</keyword>
<evidence type="ECO:0000313" key="2">
    <source>
        <dbReference type="Proteomes" id="UP001246372"/>
    </source>
</evidence>